<keyword evidence="4 10" id="KW-0378">Hydrolase</keyword>
<evidence type="ECO:0000256" key="5">
    <source>
        <dbReference type="ARBA" id="ARBA00022853"/>
    </source>
</evidence>
<dbReference type="InterPro" id="IPR017321">
    <property type="entry name" value="Hist_deAcase_II_yeast"/>
</dbReference>
<evidence type="ECO:0000256" key="2">
    <source>
        <dbReference type="ARBA" id="ARBA00007738"/>
    </source>
</evidence>
<evidence type="ECO:0000256" key="7">
    <source>
        <dbReference type="ARBA" id="ARBA00023163"/>
    </source>
</evidence>
<dbReference type="PANTHER" id="PTHR10625">
    <property type="entry name" value="HISTONE DEACETYLASE HDAC1-RELATED"/>
    <property type="match status" value="1"/>
</dbReference>
<dbReference type="PANTHER" id="PTHR10625:SF5">
    <property type="entry name" value="HISTONE DEACETYLASE"/>
    <property type="match status" value="1"/>
</dbReference>
<dbReference type="ESTHER" id="9asco-a0a1d2vm23">
    <property type="family name" value="Arb2_domain"/>
</dbReference>
<dbReference type="RefSeq" id="XP_020048973.1">
    <property type="nucleotide sequence ID" value="XM_020190349.1"/>
</dbReference>
<dbReference type="InterPro" id="IPR023696">
    <property type="entry name" value="Ureohydrolase_dom_sf"/>
</dbReference>
<dbReference type="PRINTS" id="PR01270">
    <property type="entry name" value="HDASUPER"/>
</dbReference>
<dbReference type="GO" id="GO:0042802">
    <property type="term" value="F:identical protein binding"/>
    <property type="evidence" value="ECO:0007669"/>
    <property type="project" value="EnsemblFungi"/>
</dbReference>
<dbReference type="GO" id="GO:1990342">
    <property type="term" value="C:heterochromatin island"/>
    <property type="evidence" value="ECO:0007669"/>
    <property type="project" value="EnsemblFungi"/>
</dbReference>
<comment type="catalytic activity">
    <reaction evidence="9 10">
        <text>N(6)-acetyl-L-lysyl-[histone] + H2O = L-lysyl-[histone] + acetate</text>
        <dbReference type="Rhea" id="RHEA:58196"/>
        <dbReference type="Rhea" id="RHEA-COMP:9845"/>
        <dbReference type="Rhea" id="RHEA-COMP:11338"/>
        <dbReference type="ChEBI" id="CHEBI:15377"/>
        <dbReference type="ChEBI" id="CHEBI:29969"/>
        <dbReference type="ChEBI" id="CHEBI:30089"/>
        <dbReference type="ChEBI" id="CHEBI:61930"/>
        <dbReference type="EC" id="3.5.1.98"/>
    </reaction>
</comment>
<keyword evidence="5 10" id="KW-0156">Chromatin regulator</keyword>
<dbReference type="GO" id="GO:0030466">
    <property type="term" value="P:silent mating-type cassette heterochromatin formation"/>
    <property type="evidence" value="ECO:0007669"/>
    <property type="project" value="EnsemblFungi"/>
</dbReference>
<gene>
    <name evidence="13" type="ORF">ASCRUDRAFT_32334</name>
</gene>
<comment type="function">
    <text evidence="10">Responsible for the deacetylation of lysine residues on the N-terminal part of the core histones (H2A, H2B, H3 and H4). Histone deacetylation gives a tag for epigenetic repression and plays an important role in transcriptional regulation, cell cycle progression and developmental events.</text>
</comment>
<keyword evidence="6 10" id="KW-0805">Transcription regulation</keyword>
<dbReference type="GO" id="GO:0033553">
    <property type="term" value="C:rDNA heterochromatin"/>
    <property type="evidence" value="ECO:0007669"/>
    <property type="project" value="EnsemblFungi"/>
</dbReference>
<dbReference type="GO" id="GO:0000122">
    <property type="term" value="P:negative regulation of transcription by RNA polymerase II"/>
    <property type="evidence" value="ECO:0007669"/>
    <property type="project" value="EnsemblFungi"/>
</dbReference>
<dbReference type="InterPro" id="IPR019154">
    <property type="entry name" value="Arb2-like_domain"/>
</dbReference>
<keyword evidence="3 10" id="KW-0678">Repressor</keyword>
<dbReference type="GeneID" id="30963985"/>
<evidence type="ECO:0000256" key="6">
    <source>
        <dbReference type="ARBA" id="ARBA00023015"/>
    </source>
</evidence>
<dbReference type="AlphaFoldDB" id="A0A1D2VM23"/>
<dbReference type="EC" id="3.5.1.98" evidence="10"/>
<dbReference type="GO" id="GO:0045944">
    <property type="term" value="P:positive regulation of transcription by RNA polymerase II"/>
    <property type="evidence" value="ECO:0007669"/>
    <property type="project" value="EnsemblFungi"/>
</dbReference>
<dbReference type="GO" id="GO:0140720">
    <property type="term" value="C:subtelomeric heterochromatin"/>
    <property type="evidence" value="ECO:0007669"/>
    <property type="project" value="EnsemblFungi"/>
</dbReference>
<dbReference type="GO" id="GO:0031078">
    <property type="term" value="F:histone H3K14 deacetylase activity, hydrolytic mechanism"/>
    <property type="evidence" value="ECO:0007669"/>
    <property type="project" value="UniProtKB-UniRule"/>
</dbReference>
<feature type="domain" description="Histone deacetylase" evidence="11">
    <location>
        <begin position="93"/>
        <end position="405"/>
    </location>
</feature>
<evidence type="ECO:0000259" key="11">
    <source>
        <dbReference type="Pfam" id="PF00850"/>
    </source>
</evidence>
<dbReference type="GO" id="GO:0000183">
    <property type="term" value="P:rDNA heterochromatin formation"/>
    <property type="evidence" value="ECO:0007669"/>
    <property type="project" value="EnsemblFungi"/>
</dbReference>
<dbReference type="SUPFAM" id="SSF52768">
    <property type="entry name" value="Arginase/deacetylase"/>
    <property type="match status" value="1"/>
</dbReference>
<accession>A0A1D2VM23</accession>
<organism evidence="13 14">
    <name type="scientific">Ascoidea rubescens DSM 1968</name>
    <dbReference type="NCBI Taxonomy" id="1344418"/>
    <lineage>
        <taxon>Eukaryota</taxon>
        <taxon>Fungi</taxon>
        <taxon>Dikarya</taxon>
        <taxon>Ascomycota</taxon>
        <taxon>Saccharomycotina</taxon>
        <taxon>Saccharomycetes</taxon>
        <taxon>Ascoideaceae</taxon>
        <taxon>Ascoidea</taxon>
    </lineage>
</organism>
<keyword evidence="8 10" id="KW-0539">Nucleus</keyword>
<evidence type="ECO:0000313" key="14">
    <source>
        <dbReference type="Proteomes" id="UP000095038"/>
    </source>
</evidence>
<dbReference type="GO" id="GO:1902794">
    <property type="term" value="P:siRNA-independent facultative heterochromatin formation"/>
    <property type="evidence" value="ECO:0007669"/>
    <property type="project" value="EnsemblFungi"/>
</dbReference>
<dbReference type="Pfam" id="PF09757">
    <property type="entry name" value="Arb2-like"/>
    <property type="match status" value="1"/>
</dbReference>
<dbReference type="FunCoup" id="A0A1D2VM23">
    <property type="interactions" value="169"/>
</dbReference>
<feature type="domain" description="Arb2-like" evidence="12">
    <location>
        <begin position="469"/>
        <end position="767"/>
    </location>
</feature>
<dbReference type="InterPro" id="IPR023801">
    <property type="entry name" value="His_deacetylse_dom"/>
</dbReference>
<dbReference type="OrthoDB" id="424012at2759"/>
<evidence type="ECO:0000256" key="8">
    <source>
        <dbReference type="ARBA" id="ARBA00023242"/>
    </source>
</evidence>
<dbReference type="GO" id="GO:0031934">
    <property type="term" value="C:mating-type region heterochromatin"/>
    <property type="evidence" value="ECO:0007669"/>
    <property type="project" value="EnsemblFungi"/>
</dbReference>
<dbReference type="EMBL" id="KV454477">
    <property type="protein sequence ID" value="ODV62666.1"/>
    <property type="molecule type" value="Genomic_DNA"/>
</dbReference>
<dbReference type="GO" id="GO:0031508">
    <property type="term" value="P:pericentric heterochromatin formation"/>
    <property type="evidence" value="ECO:0007669"/>
    <property type="project" value="EnsemblFungi"/>
</dbReference>
<evidence type="ECO:0000256" key="3">
    <source>
        <dbReference type="ARBA" id="ARBA00022491"/>
    </source>
</evidence>
<dbReference type="GO" id="GO:0070824">
    <property type="term" value="C:SHREC complex"/>
    <property type="evidence" value="ECO:0007669"/>
    <property type="project" value="EnsemblFungi"/>
</dbReference>
<dbReference type="PIRSF" id="PIRSF037919">
    <property type="entry name" value="HDAC_II_yeast"/>
    <property type="match status" value="1"/>
</dbReference>
<dbReference type="GO" id="GO:0000791">
    <property type="term" value="C:euchromatin"/>
    <property type="evidence" value="ECO:0007669"/>
    <property type="project" value="EnsemblFungi"/>
</dbReference>
<dbReference type="InterPro" id="IPR000286">
    <property type="entry name" value="HDACs"/>
</dbReference>
<dbReference type="GO" id="GO:0031509">
    <property type="term" value="P:subtelomeric heterochromatin formation"/>
    <property type="evidence" value="ECO:0007669"/>
    <property type="project" value="EnsemblFungi"/>
</dbReference>
<evidence type="ECO:0000256" key="10">
    <source>
        <dbReference type="PIRNR" id="PIRNR037919"/>
    </source>
</evidence>
<dbReference type="InParanoid" id="A0A1D2VM23"/>
<name>A0A1D2VM23_9ASCO</name>
<evidence type="ECO:0000259" key="12">
    <source>
        <dbReference type="Pfam" id="PF09757"/>
    </source>
</evidence>
<dbReference type="GO" id="GO:0003682">
    <property type="term" value="F:chromatin binding"/>
    <property type="evidence" value="ECO:0007669"/>
    <property type="project" value="EnsemblFungi"/>
</dbReference>
<dbReference type="FunFam" id="3.40.800.20:FF:000005">
    <property type="entry name" value="histone deacetylase 6"/>
    <property type="match status" value="1"/>
</dbReference>
<comment type="similarity">
    <text evidence="2 10">Belongs to the histone deacetylase family. HD type 2 subfamily.</text>
</comment>
<evidence type="ECO:0000256" key="4">
    <source>
        <dbReference type="ARBA" id="ARBA00022801"/>
    </source>
</evidence>
<protein>
    <recommendedName>
        <fullName evidence="10">Histone deacetylase</fullName>
        <ecNumber evidence="10">3.5.1.98</ecNumber>
    </recommendedName>
</protein>
<dbReference type="STRING" id="1344418.A0A1D2VM23"/>
<reference evidence="14" key="1">
    <citation type="submission" date="2016-05" db="EMBL/GenBank/DDBJ databases">
        <title>Comparative genomics of biotechnologically important yeasts.</title>
        <authorList>
            <consortium name="DOE Joint Genome Institute"/>
            <person name="Riley R."/>
            <person name="Haridas S."/>
            <person name="Wolfe K.H."/>
            <person name="Lopes M.R."/>
            <person name="Hittinger C.T."/>
            <person name="Goker M."/>
            <person name="Salamov A."/>
            <person name="Wisecaver J."/>
            <person name="Long T.M."/>
            <person name="Aerts A.L."/>
            <person name="Barry K."/>
            <person name="Choi C."/>
            <person name="Clum A."/>
            <person name="Coughlan A.Y."/>
            <person name="Deshpande S."/>
            <person name="Douglass A.P."/>
            <person name="Hanson S.J."/>
            <person name="Klenk H.-P."/>
            <person name="Labutti K."/>
            <person name="Lapidus A."/>
            <person name="Lindquist E."/>
            <person name="Lipzen A."/>
            <person name="Meier-Kolthoff J.P."/>
            <person name="Ohm R.A."/>
            <person name="Otillar R.P."/>
            <person name="Pangilinan J."/>
            <person name="Peng Y."/>
            <person name="Rokas A."/>
            <person name="Rosa C.A."/>
            <person name="Scheuner C."/>
            <person name="Sibirny A.A."/>
            <person name="Slot J.C."/>
            <person name="Stielow J.B."/>
            <person name="Sun H."/>
            <person name="Kurtzman C.P."/>
            <person name="Blackwell M."/>
            <person name="Grigoriev I.V."/>
            <person name="Jeffries T.W."/>
        </authorList>
    </citation>
    <scope>NUCLEOTIDE SEQUENCE [LARGE SCALE GENOMIC DNA]</scope>
    <source>
        <strain evidence="14">DSM 1968</strain>
    </source>
</reference>
<evidence type="ECO:0000256" key="9">
    <source>
        <dbReference type="ARBA" id="ARBA00048287"/>
    </source>
</evidence>
<evidence type="ECO:0000256" key="1">
    <source>
        <dbReference type="ARBA" id="ARBA00004123"/>
    </source>
</evidence>
<sequence length="787" mass="88523">MTEAEPLFSETPLDQLHIGSKKRKLKSDEISSDNDQNNNVLSKIFNVNEQAIIVPSVSPKLSYTPLKTGFCYDVRMRYHAKLFTSYYEYIDPHPEDPRRIYRIYKILVENGLINDPSLSGNSDDFGELMVKIPVREATAEEILLVHSSDLFKFLESTQKMSKKDLLKETEKGDSIYFNHDSFTCAKLSCGGVIEACKAVVEGKVKNAFAIVRPPGHHAEPNSPGGFCLFSNVGVAAKNILRNYPESVRKIAIVDWDVHHGNGTQKCFYDNPNVLYISIHRYESGKYYPGTKAGDYDQCGEGLGEGFNVNIPWPITGMKDADYIYAFNKVVLPILFEFNPDLIIISSGFDAADGDLIGQCHVSPGCYGHMTDFLKTLAKGNLCVALEGGYNLNSISISALAVTKALIGEPPDLLQSTIPCVEAIETIYKVLKQQSKYWKCMRAGFGLINDITKLVPKINSHHAQSIYSNLQDAVRTHQANELHEKYGLINLPILFNDLGENKTVSSSTTYHVLSNTQFDDQILSTVDIYKEETIVMVVHDPAEVWGYIEPKFGNIELSSSVIVNPLNKLYNWIVTEKKYGLIDVCIPTSTIFLQSSNGLNNTNKNEQYSNVLYSQELMLYIWDNYLKFFKNLKNLVFFGIGESYAGIVHLLGHRLVVNTSFNNDVKPNNYRKNSTNNIRTIIPILDETLVDWFYRNSLIFTSNKHPVFDGDNDSNGNGHHHFGTGHSNRKLRKKFGRVIKSEHSDNITDVFNENCEEAIDFALETIEDYYSSEDGSGYTSSSSGFKDN</sequence>
<dbReference type="Pfam" id="PF00850">
    <property type="entry name" value="Hist_deacetyl"/>
    <property type="match status" value="1"/>
</dbReference>
<dbReference type="GO" id="GO:0005730">
    <property type="term" value="C:nucleolus"/>
    <property type="evidence" value="ECO:0007669"/>
    <property type="project" value="EnsemblFungi"/>
</dbReference>
<proteinExistence type="inferred from homology"/>
<dbReference type="InterPro" id="IPR037138">
    <property type="entry name" value="His_deacetylse_dom_sf"/>
</dbReference>
<dbReference type="Gene3D" id="3.40.800.20">
    <property type="entry name" value="Histone deacetylase domain"/>
    <property type="match status" value="1"/>
</dbReference>
<dbReference type="GO" id="GO:0005721">
    <property type="term" value="C:pericentric heterochromatin"/>
    <property type="evidence" value="ECO:0007669"/>
    <property type="project" value="EnsemblFungi"/>
</dbReference>
<comment type="subcellular location">
    <subcellularLocation>
        <location evidence="1 10">Nucleus</location>
    </subcellularLocation>
</comment>
<keyword evidence="14" id="KW-1185">Reference proteome</keyword>
<dbReference type="Proteomes" id="UP000095038">
    <property type="component" value="Unassembled WGS sequence"/>
</dbReference>
<keyword evidence="7 10" id="KW-0804">Transcription</keyword>
<dbReference type="GO" id="GO:0070823">
    <property type="term" value="C:HDA1 complex"/>
    <property type="evidence" value="ECO:0007669"/>
    <property type="project" value="EnsemblFungi"/>
</dbReference>
<evidence type="ECO:0000313" key="13">
    <source>
        <dbReference type="EMBL" id="ODV62666.1"/>
    </source>
</evidence>